<proteinExistence type="predicted"/>
<reference evidence="1" key="1">
    <citation type="submission" date="2021-01" db="EMBL/GenBank/DDBJ databases">
        <authorList>
            <consortium name="Genoscope - CEA"/>
            <person name="William W."/>
        </authorList>
    </citation>
    <scope>NUCLEOTIDE SEQUENCE</scope>
</reference>
<comment type="caution">
    <text evidence="1">The sequence shown here is derived from an EMBL/GenBank/DDBJ whole genome shotgun (WGS) entry which is preliminary data.</text>
</comment>
<name>A0A8S1M0R2_9CILI</name>
<accession>A0A8S1M0R2</accession>
<keyword evidence="2" id="KW-1185">Reference proteome</keyword>
<protein>
    <submittedName>
        <fullName evidence="1">Uncharacterized protein</fullName>
    </submittedName>
</protein>
<organism evidence="1 2">
    <name type="scientific">Paramecium sonneborni</name>
    <dbReference type="NCBI Taxonomy" id="65129"/>
    <lineage>
        <taxon>Eukaryota</taxon>
        <taxon>Sar</taxon>
        <taxon>Alveolata</taxon>
        <taxon>Ciliophora</taxon>
        <taxon>Intramacronucleata</taxon>
        <taxon>Oligohymenophorea</taxon>
        <taxon>Peniculida</taxon>
        <taxon>Parameciidae</taxon>
        <taxon>Paramecium</taxon>
    </lineage>
</organism>
<dbReference type="EMBL" id="CAJJDN010000028">
    <property type="protein sequence ID" value="CAD8071451.1"/>
    <property type="molecule type" value="Genomic_DNA"/>
</dbReference>
<sequence length="141" mass="17161">MKKLHLLSSTESNLILMASLNHNSQSEYYDDNVEKRVQYIQNYLFILEQNVQGQYVQEEQKQNAKFWQQPLEFIYYPEYNITTQSFQSKQSSQFLIINYNTKLIQYADMNQFSFLDFKNQIYIQIYIQYLYFSSIYKLKSN</sequence>
<dbReference type="Proteomes" id="UP000692954">
    <property type="component" value="Unassembled WGS sequence"/>
</dbReference>
<evidence type="ECO:0000313" key="1">
    <source>
        <dbReference type="EMBL" id="CAD8071451.1"/>
    </source>
</evidence>
<gene>
    <name evidence="1" type="ORF">PSON_ATCC_30995.1.T0280066</name>
</gene>
<dbReference type="AlphaFoldDB" id="A0A8S1M0R2"/>
<evidence type="ECO:0000313" key="2">
    <source>
        <dbReference type="Proteomes" id="UP000692954"/>
    </source>
</evidence>